<organism evidence="1 2">
    <name type="scientific">Legionella geestiana</name>
    <dbReference type="NCBI Taxonomy" id="45065"/>
    <lineage>
        <taxon>Bacteria</taxon>
        <taxon>Pseudomonadati</taxon>
        <taxon>Pseudomonadota</taxon>
        <taxon>Gammaproteobacteria</taxon>
        <taxon>Legionellales</taxon>
        <taxon>Legionellaceae</taxon>
        <taxon>Legionella</taxon>
    </lineage>
</organism>
<comment type="caution">
    <text evidence="1">The sequence shown here is derived from an EMBL/GenBank/DDBJ whole genome shotgun (WGS) entry which is preliminary data.</text>
</comment>
<dbReference type="InterPro" id="IPR011008">
    <property type="entry name" value="Dimeric_a/b-barrel"/>
</dbReference>
<protein>
    <submittedName>
        <fullName evidence="1">Uncharacterized protein</fullName>
    </submittedName>
</protein>
<dbReference type="SUPFAM" id="SSF54909">
    <property type="entry name" value="Dimeric alpha+beta barrel"/>
    <property type="match status" value="1"/>
</dbReference>
<dbReference type="OrthoDB" id="34442at2"/>
<sequence length="102" mass="11956">MTIIYEVNLSVDADILEEYVAWLQEHVRLMLQFPGFQSAEVFKEEVALNAPQHAFTVHYRLQNRDSLEHYFKENAAAMREDGLRRFGGRFSASRRILELVKP</sequence>
<dbReference type="Pfam" id="PF14114">
    <property type="entry name" value="DUF4286"/>
    <property type="match status" value="1"/>
</dbReference>
<reference evidence="1 2" key="1">
    <citation type="submission" date="2015-11" db="EMBL/GenBank/DDBJ databases">
        <title>Genomic analysis of 38 Legionella species identifies large and diverse effector repertoires.</title>
        <authorList>
            <person name="Burstein D."/>
            <person name="Amaro F."/>
            <person name="Zusman T."/>
            <person name="Lifshitz Z."/>
            <person name="Cohen O."/>
            <person name="Gilbert J.A."/>
            <person name="Pupko T."/>
            <person name="Shuman H.A."/>
            <person name="Segal G."/>
        </authorList>
    </citation>
    <scope>NUCLEOTIDE SEQUENCE [LARGE SCALE GENOMIC DNA]</scope>
    <source>
        <strain evidence="1 2">ATCC 49504</strain>
    </source>
</reference>
<accession>A0A0W0U8D5</accession>
<keyword evidence="2" id="KW-1185">Reference proteome</keyword>
<evidence type="ECO:0000313" key="2">
    <source>
        <dbReference type="Proteomes" id="UP000054785"/>
    </source>
</evidence>
<name>A0A0W0U8D5_9GAMM</name>
<dbReference type="STRING" id="45065.Lgee_0290"/>
<dbReference type="Proteomes" id="UP000054785">
    <property type="component" value="Unassembled WGS sequence"/>
</dbReference>
<evidence type="ECO:0000313" key="1">
    <source>
        <dbReference type="EMBL" id="KTD04047.1"/>
    </source>
</evidence>
<dbReference type="AlphaFoldDB" id="A0A0W0U8D5"/>
<proteinExistence type="predicted"/>
<dbReference type="EMBL" id="LNYC01000006">
    <property type="protein sequence ID" value="KTD04047.1"/>
    <property type="molecule type" value="Genomic_DNA"/>
</dbReference>
<gene>
    <name evidence="1" type="ORF">Lgee_0290</name>
</gene>
<dbReference type="InterPro" id="IPR025563">
    <property type="entry name" value="DUF4286"/>
</dbReference>
<dbReference type="PATRIC" id="fig|45065.4.peg.310"/>
<dbReference type="RefSeq" id="WP_028385920.1">
    <property type="nucleotide sequence ID" value="NZ_CAAAHN010000010.1"/>
</dbReference>